<dbReference type="SUPFAM" id="SSF52058">
    <property type="entry name" value="L domain-like"/>
    <property type="match status" value="1"/>
</dbReference>
<dbReference type="STRING" id="28117.BHV66_08260"/>
<reference evidence="6 7" key="1">
    <citation type="journal article" date="2016" name="Nat. Biotechnol.">
        <title>Measurement of bacterial replication rates in microbial communities.</title>
        <authorList>
            <person name="Brown C.T."/>
            <person name="Olm M.R."/>
            <person name="Thomas B.C."/>
            <person name="Banfield J.F."/>
        </authorList>
    </citation>
    <scope>NUCLEOTIDE SEQUENCE [LARGE SCALE GENOMIC DNA]</scope>
    <source>
        <strain evidence="6">CAG:67_53_122</strain>
    </source>
</reference>
<dbReference type="PANTHER" id="PTHR31018">
    <property type="entry name" value="SPORULATION-SPECIFIC PROTEIN-RELATED"/>
    <property type="match status" value="1"/>
</dbReference>
<dbReference type="Gene3D" id="2.60.40.2340">
    <property type="match status" value="1"/>
</dbReference>
<proteinExistence type="predicted"/>
<dbReference type="EMBL" id="MNQH01000033">
    <property type="protein sequence ID" value="OKY93636.1"/>
    <property type="molecule type" value="Genomic_DNA"/>
</dbReference>
<keyword evidence="4" id="KW-0732">Signal</keyword>
<dbReference type="PANTHER" id="PTHR31018:SF3">
    <property type="entry name" value="RECEPTOR PROTEIN-TYROSINE KINASE"/>
    <property type="match status" value="1"/>
</dbReference>
<dbReference type="GO" id="GO:0030313">
    <property type="term" value="C:cell envelope"/>
    <property type="evidence" value="ECO:0007669"/>
    <property type="project" value="UniProtKB-SubCell"/>
</dbReference>
<evidence type="ECO:0000256" key="1">
    <source>
        <dbReference type="ARBA" id="ARBA00004191"/>
    </source>
</evidence>
<dbReference type="Proteomes" id="UP000187417">
    <property type="component" value="Unassembled WGS sequence"/>
</dbReference>
<keyword evidence="3" id="KW-0964">Secreted</keyword>
<protein>
    <recommendedName>
        <fullName evidence="8">Receptor L-domain domain-containing protein</fullName>
    </recommendedName>
</protein>
<comment type="subcellular location">
    <subcellularLocation>
        <location evidence="1">Secreted</location>
        <location evidence="1">Cell wall</location>
    </subcellularLocation>
</comment>
<dbReference type="Gene3D" id="3.80.20.20">
    <property type="entry name" value="Receptor L-domain"/>
    <property type="match status" value="1"/>
</dbReference>
<evidence type="ECO:0000256" key="5">
    <source>
        <dbReference type="ARBA" id="ARBA00023180"/>
    </source>
</evidence>
<dbReference type="InterPro" id="IPR051648">
    <property type="entry name" value="CWI-Assembly_Regulator"/>
</dbReference>
<dbReference type="RefSeq" id="WP_278339426.1">
    <property type="nucleotide sequence ID" value="NZ_BAAFLA010000001.1"/>
</dbReference>
<accession>A0A1Q6F485</accession>
<evidence type="ECO:0000256" key="3">
    <source>
        <dbReference type="ARBA" id="ARBA00022525"/>
    </source>
</evidence>
<evidence type="ECO:0000313" key="7">
    <source>
        <dbReference type="Proteomes" id="UP000187417"/>
    </source>
</evidence>
<keyword evidence="5" id="KW-0325">Glycoprotein</keyword>
<evidence type="ECO:0000313" key="6">
    <source>
        <dbReference type="EMBL" id="OKY93636.1"/>
    </source>
</evidence>
<evidence type="ECO:0000256" key="4">
    <source>
        <dbReference type="ARBA" id="ARBA00022729"/>
    </source>
</evidence>
<dbReference type="InterPro" id="IPR036941">
    <property type="entry name" value="Rcpt_L-dom_sf"/>
</dbReference>
<evidence type="ECO:0000256" key="2">
    <source>
        <dbReference type="ARBA" id="ARBA00022512"/>
    </source>
</evidence>
<keyword evidence="2" id="KW-0134">Cell wall</keyword>
<name>A0A1Q6F485_9BACT</name>
<gene>
    <name evidence="6" type="ORF">BHV66_08260</name>
</gene>
<comment type="caution">
    <text evidence="6">The sequence shown here is derived from an EMBL/GenBank/DDBJ whole genome shotgun (WGS) entry which is preliminary data.</text>
</comment>
<sequence>MKITGIICCLALLCTACSEEKTELPWGSDNYIVSFSLTTGADTYPAVIRDGRITVSIPYNVSLEGAQVSYELCEHASIYPDPATVADWNQEWQFLVSSYDNQNDRTYLYTVERTDIATDGSLTLRTQAEVDAFARSGINTVEGNLTIGGEDEENPVTNLDGLKNLVSVRCDLTITAAYTGETLAGLENLTACESLRIGSAAHPNETLRQLSLPALKEIKGDLCVYGTALQTADFKSLQSVAGHFVLQSDALLQLTADELTTVAGNMTLIGTTADEAKAPCEQMYFPKLQRIDGTLTLSRFDRLSGLGTTFGVLTQAGALRYEHLALANTFEFPLIETTGNITVTDCPILRSVLLPALTDAGSLEITGCPAIETLSFPKAERFDGDVSLATLPAIKDFGEFLPALKAISGDLSIDDLSSLEGVLDLSGCTFSPNSTLDLRLVAATRLTELRGGDFGGSLRIDASSLTPQPEAMPFGITGFKNLDTLRIAGFTHVSELSLPTESCDDLTIENCGSQAPFTLSLPNLVEVRGTLLCRNCGKAGEANSASFPRLKNVGRQLSFYVGASSFTVLEFPLLETVGNGEPVSDDPADDYALYTMPSGCAGEFILPSLQRVNGSMLVSTWNTSTDRAVAFRFPSLQSVAGEISVGHTAYKNRSVATLDFSALTAAGAIRIGNLSSVTDFSTFTQVLPRLSEQTWSVTDCSYNPTYQQMLDGETGAESK</sequence>
<dbReference type="AlphaFoldDB" id="A0A1Q6F485"/>
<organism evidence="6 7">
    <name type="scientific">Alistipes putredinis</name>
    <dbReference type="NCBI Taxonomy" id="28117"/>
    <lineage>
        <taxon>Bacteria</taxon>
        <taxon>Pseudomonadati</taxon>
        <taxon>Bacteroidota</taxon>
        <taxon>Bacteroidia</taxon>
        <taxon>Bacteroidales</taxon>
        <taxon>Rikenellaceae</taxon>
        <taxon>Alistipes</taxon>
    </lineage>
</organism>
<evidence type="ECO:0008006" key="8">
    <source>
        <dbReference type="Google" id="ProtNLM"/>
    </source>
</evidence>